<dbReference type="PROSITE" id="PS51755">
    <property type="entry name" value="OMPR_PHOB"/>
    <property type="match status" value="1"/>
</dbReference>
<dbReference type="InterPro" id="IPR001867">
    <property type="entry name" value="OmpR/PhoB-type_DNA-bd"/>
</dbReference>
<evidence type="ECO:0000313" key="4">
    <source>
        <dbReference type="EMBL" id="SEJ64354.1"/>
    </source>
</evidence>
<evidence type="ECO:0000259" key="3">
    <source>
        <dbReference type="PROSITE" id="PS51755"/>
    </source>
</evidence>
<dbReference type="AlphaFoldDB" id="A0A1H7AIF2"/>
<dbReference type="Proteomes" id="UP000183315">
    <property type="component" value="Unassembled WGS sequence"/>
</dbReference>
<proteinExistence type="predicted"/>
<dbReference type="PANTHER" id="PTHR43433:SF5">
    <property type="entry name" value="AB HYDROLASE-1 DOMAIN-CONTAINING PROTEIN"/>
    <property type="match status" value="1"/>
</dbReference>
<dbReference type="CDD" id="cd00383">
    <property type="entry name" value="trans_reg_C"/>
    <property type="match status" value="1"/>
</dbReference>
<dbReference type="InterPro" id="IPR029058">
    <property type="entry name" value="AB_hydrolase_fold"/>
</dbReference>
<dbReference type="eggNOG" id="COG3710">
    <property type="taxonomic scope" value="Bacteria"/>
</dbReference>
<dbReference type="GO" id="GO:0006355">
    <property type="term" value="P:regulation of DNA-templated transcription"/>
    <property type="evidence" value="ECO:0007669"/>
    <property type="project" value="InterPro"/>
</dbReference>
<dbReference type="InterPro" id="IPR000073">
    <property type="entry name" value="AB_hydrolase_1"/>
</dbReference>
<name>A0A1H7AIF2_9MICO</name>
<dbReference type="InterPro" id="IPR016032">
    <property type="entry name" value="Sig_transdc_resp-reg_C-effctor"/>
</dbReference>
<protein>
    <submittedName>
        <fullName evidence="4">Lysine decarboxylase transcriptional regulator, CadC</fullName>
    </submittedName>
</protein>
<gene>
    <name evidence="4" type="ORF">SAMN05421637_2542</name>
</gene>
<feature type="DNA-binding region" description="OmpR/PhoB-type" evidence="2">
    <location>
        <begin position="3"/>
        <end position="101"/>
    </location>
</feature>
<dbReference type="Pfam" id="PF00486">
    <property type="entry name" value="Trans_reg_C"/>
    <property type="match status" value="1"/>
</dbReference>
<dbReference type="InterPro" id="IPR036388">
    <property type="entry name" value="WH-like_DNA-bd_sf"/>
</dbReference>
<organism evidence="4 5">
    <name type="scientific">Demequina mangrovi</name>
    <dbReference type="NCBI Taxonomy" id="1043493"/>
    <lineage>
        <taxon>Bacteria</taxon>
        <taxon>Bacillati</taxon>
        <taxon>Actinomycetota</taxon>
        <taxon>Actinomycetes</taxon>
        <taxon>Micrococcales</taxon>
        <taxon>Demequinaceae</taxon>
        <taxon>Demequina</taxon>
    </lineage>
</organism>
<dbReference type="RefSeq" id="WP_236623435.1">
    <property type="nucleotide sequence ID" value="NZ_BBLU01000014.1"/>
</dbReference>
<dbReference type="PRINTS" id="PR00111">
    <property type="entry name" value="ABHYDROLASE"/>
</dbReference>
<evidence type="ECO:0000256" key="2">
    <source>
        <dbReference type="PROSITE-ProRule" id="PRU01091"/>
    </source>
</evidence>
<evidence type="ECO:0000313" key="5">
    <source>
        <dbReference type="Proteomes" id="UP000183315"/>
    </source>
</evidence>
<dbReference type="SMART" id="SM00862">
    <property type="entry name" value="Trans_reg_C"/>
    <property type="match status" value="1"/>
</dbReference>
<dbReference type="eggNOG" id="COG2267">
    <property type="taxonomic scope" value="Bacteria"/>
</dbReference>
<dbReference type="EMBL" id="FNZI01000006">
    <property type="protein sequence ID" value="SEJ64354.1"/>
    <property type="molecule type" value="Genomic_DNA"/>
</dbReference>
<dbReference type="STRING" id="1043493.SAMN05421637_2542"/>
<accession>A0A1H7AIF2</accession>
<dbReference type="SUPFAM" id="SSF53474">
    <property type="entry name" value="alpha/beta-Hydrolases"/>
    <property type="match status" value="1"/>
</dbReference>
<keyword evidence="5" id="KW-1185">Reference proteome</keyword>
<dbReference type="GO" id="GO:0003824">
    <property type="term" value="F:catalytic activity"/>
    <property type="evidence" value="ECO:0007669"/>
    <property type="project" value="UniProtKB-ARBA"/>
</dbReference>
<dbReference type="PANTHER" id="PTHR43433">
    <property type="entry name" value="HYDROLASE, ALPHA/BETA FOLD FAMILY PROTEIN"/>
    <property type="match status" value="1"/>
</dbReference>
<dbReference type="Gene3D" id="3.40.50.1820">
    <property type="entry name" value="alpha/beta hydrolase"/>
    <property type="match status" value="1"/>
</dbReference>
<dbReference type="GO" id="GO:0000160">
    <property type="term" value="P:phosphorelay signal transduction system"/>
    <property type="evidence" value="ECO:0007669"/>
    <property type="project" value="InterPro"/>
</dbReference>
<evidence type="ECO:0000256" key="1">
    <source>
        <dbReference type="ARBA" id="ARBA00023125"/>
    </source>
</evidence>
<sequence>MAQGVYRFGEFELDPARFQLTCDGEPVRVEPRAFDLLRLLVTHHDRVVTKQEILEHVWQTEYVSDAALTTALRTVRRAVGDTGADQRVIRTAHGRGYQVVAPVEIVGAAADDAVAGLIVPVAPSPEAPAASPAAREAERPAVRPSAELQTIRYCSAADGARIAYATVGEGPVLMKAANWITHLDLEWDSPVWSHWVRGLARGRTLVRYDERGCGMSDWSVPGFSFEDWVTDLETVVAATGLERFPLLGVSQGAAVAIDYAARHPEKVSSLILAGGYVLGRMKRARDDAERAAAALDIDLARVGWGREDPTFMRVFASQFLPRGSQREWDEFTAFQRRTTSDENAVRFLEEFALIDVREQAARVSCPTLILHSRDDGRVPIDQARELASLIPRSRLVLLDSASHLIGEAEPAWPEFLAHIDEFLSDPSHS</sequence>
<dbReference type="SUPFAM" id="SSF46894">
    <property type="entry name" value="C-terminal effector domain of the bipartite response regulators"/>
    <property type="match status" value="1"/>
</dbReference>
<feature type="domain" description="OmpR/PhoB-type" evidence="3">
    <location>
        <begin position="3"/>
        <end position="101"/>
    </location>
</feature>
<dbReference type="InterPro" id="IPR050471">
    <property type="entry name" value="AB_hydrolase"/>
</dbReference>
<dbReference type="Gene3D" id="1.10.10.10">
    <property type="entry name" value="Winged helix-like DNA-binding domain superfamily/Winged helix DNA-binding domain"/>
    <property type="match status" value="1"/>
</dbReference>
<dbReference type="GO" id="GO:0003677">
    <property type="term" value="F:DNA binding"/>
    <property type="evidence" value="ECO:0007669"/>
    <property type="project" value="UniProtKB-UniRule"/>
</dbReference>
<keyword evidence="1 2" id="KW-0238">DNA-binding</keyword>
<reference evidence="5" key="1">
    <citation type="submission" date="2016-10" db="EMBL/GenBank/DDBJ databases">
        <authorList>
            <person name="Varghese N."/>
        </authorList>
    </citation>
    <scope>NUCLEOTIDE SEQUENCE [LARGE SCALE GENOMIC DNA]</scope>
    <source>
        <strain evidence="5">DSM 24868</strain>
    </source>
</reference>
<dbReference type="Pfam" id="PF00561">
    <property type="entry name" value="Abhydrolase_1"/>
    <property type="match status" value="1"/>
</dbReference>